<dbReference type="RefSeq" id="WP_123823497.1">
    <property type="nucleotide sequence ID" value="NZ_RKMF01000001.1"/>
</dbReference>
<keyword evidence="4" id="KW-1185">Reference proteome</keyword>
<protein>
    <submittedName>
        <fullName evidence="3">Uncharacterized protein</fullName>
    </submittedName>
</protein>
<gene>
    <name evidence="3" type="ORF">EDL96_00450</name>
</gene>
<dbReference type="Proteomes" id="UP000270616">
    <property type="component" value="Unassembled WGS sequence"/>
</dbReference>
<keyword evidence="2" id="KW-0812">Transmembrane</keyword>
<feature type="transmembrane region" description="Helical" evidence="2">
    <location>
        <begin position="67"/>
        <end position="86"/>
    </location>
</feature>
<proteinExistence type="predicted"/>
<accession>A0A3N3ZTG8</accession>
<dbReference type="EMBL" id="RKMF01000001">
    <property type="protein sequence ID" value="ROZ65608.1"/>
    <property type="molecule type" value="Genomic_DNA"/>
</dbReference>
<sequence>MVHADRSTDPQALEHDGDAAHGAPDHATDASRAPSDASPETATAADSNADADIVTTMSYRRAPKLPVFLVLGGALGAVVGMFVGVLGSGNAMFTSGQVVGYMMAIFALLGFAAGAVVALLLDRRSLKKAHDVEVEVEDRPAGGRPDVRD</sequence>
<comment type="caution">
    <text evidence="3">The sequence shown here is derived from an EMBL/GenBank/DDBJ whole genome shotgun (WGS) entry which is preliminary data.</text>
</comment>
<keyword evidence="2" id="KW-0472">Membrane</keyword>
<evidence type="ECO:0000313" key="3">
    <source>
        <dbReference type="EMBL" id="ROZ65608.1"/>
    </source>
</evidence>
<feature type="transmembrane region" description="Helical" evidence="2">
    <location>
        <begin position="98"/>
        <end position="121"/>
    </location>
</feature>
<dbReference type="SUPFAM" id="SSF103473">
    <property type="entry name" value="MFS general substrate transporter"/>
    <property type="match status" value="1"/>
</dbReference>
<evidence type="ECO:0000256" key="1">
    <source>
        <dbReference type="SAM" id="MobiDB-lite"/>
    </source>
</evidence>
<keyword evidence="2" id="KW-1133">Transmembrane helix</keyword>
<evidence type="ECO:0000313" key="4">
    <source>
        <dbReference type="Proteomes" id="UP000270616"/>
    </source>
</evidence>
<evidence type="ECO:0000256" key="2">
    <source>
        <dbReference type="SAM" id="Phobius"/>
    </source>
</evidence>
<name>A0A3N3ZTG8_9MICC</name>
<dbReference type="AlphaFoldDB" id="A0A3N3ZTG8"/>
<feature type="region of interest" description="Disordered" evidence="1">
    <location>
        <begin position="1"/>
        <end position="49"/>
    </location>
</feature>
<feature type="compositionally biased region" description="Basic and acidic residues" evidence="1">
    <location>
        <begin position="1"/>
        <end position="29"/>
    </location>
</feature>
<organism evidence="3 4">
    <name type="scientific">Kocuria soli</name>
    <dbReference type="NCBI Taxonomy" id="2485125"/>
    <lineage>
        <taxon>Bacteria</taxon>
        <taxon>Bacillati</taxon>
        <taxon>Actinomycetota</taxon>
        <taxon>Actinomycetes</taxon>
        <taxon>Micrococcales</taxon>
        <taxon>Micrococcaceae</taxon>
        <taxon>Kocuria</taxon>
    </lineage>
</organism>
<reference evidence="3 4" key="1">
    <citation type="submission" date="2018-10" db="EMBL/GenBank/DDBJ databases">
        <title>Kocuria sp. M5W7-7, whole genome shotgun sequence.</title>
        <authorList>
            <person name="Tuo L."/>
        </authorList>
    </citation>
    <scope>NUCLEOTIDE SEQUENCE [LARGE SCALE GENOMIC DNA]</scope>
    <source>
        <strain evidence="3 4">M5W7-7</strain>
    </source>
</reference>
<dbReference type="InterPro" id="IPR036259">
    <property type="entry name" value="MFS_trans_sf"/>
</dbReference>